<gene>
    <name evidence="1" type="ORF">A4A58_18275</name>
</gene>
<proteinExistence type="predicted"/>
<dbReference type="STRING" id="943830.A4A58_18275"/>
<comment type="caution">
    <text evidence="1">The sequence shown here is derived from an EMBL/GenBank/DDBJ whole genome shotgun (WGS) entry which is preliminary data.</text>
</comment>
<name>A0A163XB97_9BRAD</name>
<evidence type="ECO:0000313" key="1">
    <source>
        <dbReference type="EMBL" id="KZD20677.1"/>
    </source>
</evidence>
<accession>A0A163XB97</accession>
<evidence type="ECO:0000313" key="2">
    <source>
        <dbReference type="Proteomes" id="UP000076574"/>
    </source>
</evidence>
<dbReference type="AlphaFoldDB" id="A0A163XB97"/>
<sequence>MQGGTLAGFDLASLLNVTQVGTVSDKRMKFVNRPKKTTAELIALINQRQADWWPADFDINIDRSAEHDWIAIVDSDVERMDRGADFTRSLGQVVADLRLRNAWTGY</sequence>
<protein>
    <submittedName>
        <fullName evidence="1">Uncharacterized protein</fullName>
    </submittedName>
</protein>
<reference evidence="1 2" key="1">
    <citation type="submission" date="2016-03" db="EMBL/GenBank/DDBJ databases">
        <title>Microsymbionts genomes from the relict species Vavilovia formosa (Stev.) Fed.</title>
        <authorList>
            <person name="Kopat V."/>
            <person name="Chirak E."/>
            <person name="Kimeklis A."/>
            <person name="Andronov E."/>
        </authorList>
    </citation>
    <scope>NUCLEOTIDE SEQUENCE [LARGE SCALE GENOMIC DNA]</scope>
    <source>
        <strain evidence="1 2">Vaf07</strain>
    </source>
</reference>
<dbReference type="EMBL" id="LVYV01000055">
    <property type="protein sequence ID" value="KZD20677.1"/>
    <property type="molecule type" value="Genomic_DNA"/>
</dbReference>
<keyword evidence="2" id="KW-1185">Reference proteome</keyword>
<dbReference type="Proteomes" id="UP000076574">
    <property type="component" value="Unassembled WGS sequence"/>
</dbReference>
<organism evidence="1 2">
    <name type="scientific">Tardiphaga robiniae</name>
    <dbReference type="NCBI Taxonomy" id="943830"/>
    <lineage>
        <taxon>Bacteria</taxon>
        <taxon>Pseudomonadati</taxon>
        <taxon>Pseudomonadota</taxon>
        <taxon>Alphaproteobacteria</taxon>
        <taxon>Hyphomicrobiales</taxon>
        <taxon>Nitrobacteraceae</taxon>
        <taxon>Tardiphaga</taxon>
    </lineage>
</organism>